<dbReference type="EMBL" id="KZ293651">
    <property type="protein sequence ID" value="PBK95885.1"/>
    <property type="molecule type" value="Genomic_DNA"/>
</dbReference>
<name>A0A2H3DKY9_ARMGA</name>
<sequence length="134" mass="14729">MKFFPPVFFLTAFVLFTRVSAGTFASPTAGQTISSTGPFNLTWTSDKYFKQNSFNISVLLSQSPFTSVLSGVTLIEGLVSPDYGIKTYSAELTPRFFYGDSRTGAFDVVIIEPYSAYGGPQYATDLWIQTVNIV</sequence>
<feature type="chain" id="PRO_5013917557" evidence="1">
    <location>
        <begin position="22"/>
        <end position="134"/>
    </location>
</feature>
<reference evidence="3" key="1">
    <citation type="journal article" date="2017" name="Nat. Ecol. Evol.">
        <title>Genome expansion and lineage-specific genetic innovations in the forest pathogenic fungi Armillaria.</title>
        <authorList>
            <person name="Sipos G."/>
            <person name="Prasanna A.N."/>
            <person name="Walter M.C."/>
            <person name="O'Connor E."/>
            <person name="Balint B."/>
            <person name="Krizsan K."/>
            <person name="Kiss B."/>
            <person name="Hess J."/>
            <person name="Varga T."/>
            <person name="Slot J."/>
            <person name="Riley R."/>
            <person name="Boka B."/>
            <person name="Rigling D."/>
            <person name="Barry K."/>
            <person name="Lee J."/>
            <person name="Mihaltcheva S."/>
            <person name="LaButti K."/>
            <person name="Lipzen A."/>
            <person name="Waldron R."/>
            <person name="Moloney N.M."/>
            <person name="Sperisen C."/>
            <person name="Kredics L."/>
            <person name="Vagvoelgyi C."/>
            <person name="Patrignani A."/>
            <person name="Fitzpatrick D."/>
            <person name="Nagy I."/>
            <person name="Doyle S."/>
            <person name="Anderson J.B."/>
            <person name="Grigoriev I.V."/>
            <person name="Gueldener U."/>
            <person name="Muensterkoetter M."/>
            <person name="Nagy L.G."/>
        </authorList>
    </citation>
    <scope>NUCLEOTIDE SEQUENCE [LARGE SCALE GENOMIC DNA]</scope>
    <source>
        <strain evidence="3">Ar21-2</strain>
    </source>
</reference>
<organism evidence="2 3">
    <name type="scientific">Armillaria gallica</name>
    <name type="common">Bulbous honey fungus</name>
    <name type="synonym">Armillaria bulbosa</name>
    <dbReference type="NCBI Taxonomy" id="47427"/>
    <lineage>
        <taxon>Eukaryota</taxon>
        <taxon>Fungi</taxon>
        <taxon>Dikarya</taxon>
        <taxon>Basidiomycota</taxon>
        <taxon>Agaricomycotina</taxon>
        <taxon>Agaricomycetes</taxon>
        <taxon>Agaricomycetidae</taxon>
        <taxon>Agaricales</taxon>
        <taxon>Marasmiineae</taxon>
        <taxon>Physalacriaceae</taxon>
        <taxon>Armillaria</taxon>
    </lineage>
</organism>
<gene>
    <name evidence="2" type="ORF">ARMGADRAFT_1010792</name>
</gene>
<keyword evidence="3" id="KW-1185">Reference proteome</keyword>
<proteinExistence type="predicted"/>
<evidence type="ECO:0000313" key="2">
    <source>
        <dbReference type="EMBL" id="PBK95885.1"/>
    </source>
</evidence>
<protein>
    <submittedName>
        <fullName evidence="2">Uncharacterized protein</fullName>
    </submittedName>
</protein>
<accession>A0A2H3DKY9</accession>
<keyword evidence="1" id="KW-0732">Signal</keyword>
<evidence type="ECO:0000256" key="1">
    <source>
        <dbReference type="SAM" id="SignalP"/>
    </source>
</evidence>
<dbReference type="STRING" id="47427.A0A2H3DKY9"/>
<dbReference type="Proteomes" id="UP000217790">
    <property type="component" value="Unassembled WGS sequence"/>
</dbReference>
<dbReference type="AlphaFoldDB" id="A0A2H3DKY9"/>
<dbReference type="OrthoDB" id="2915756at2759"/>
<evidence type="ECO:0000313" key="3">
    <source>
        <dbReference type="Proteomes" id="UP000217790"/>
    </source>
</evidence>
<feature type="signal peptide" evidence="1">
    <location>
        <begin position="1"/>
        <end position="21"/>
    </location>
</feature>
<dbReference type="InParanoid" id="A0A2H3DKY9"/>